<dbReference type="InParanoid" id="D8SX32"/>
<dbReference type="GO" id="GO:0004298">
    <property type="term" value="F:threonine-type endopeptidase activity"/>
    <property type="evidence" value="ECO:0007669"/>
    <property type="project" value="UniProtKB-KW"/>
</dbReference>
<dbReference type="Gramene" id="EFJ10963">
    <property type="protein sequence ID" value="EFJ10963"/>
    <property type="gene ID" value="SELMODRAFT_127041"/>
</dbReference>
<evidence type="ECO:0000256" key="1">
    <source>
        <dbReference type="ARBA" id="ARBA00006053"/>
    </source>
</evidence>
<evidence type="ECO:0000256" key="4">
    <source>
        <dbReference type="ARBA" id="ARBA00022801"/>
    </source>
</evidence>
<keyword evidence="3" id="KW-0888">Threonine protease</keyword>
<dbReference type="HOGENOM" id="CLU_093872_1_0_1"/>
<sequence length="201" mass="21338">MIGTTVLCIRKNDSVVIIGDGQVTMGAEILKPNVRKVRRIGENVIGGFAAGATADAFTLFERLETKLEEHPGLLTRAAVELAKAWRTDKFLRRLDALMVVADAEISLTITGTGDVLEPYDGIVGIGSGGSYASAAARALMDLPDMDAEKIARKAMKIAADCCIYTNHNFTLETIKVTPRSPDVDNQAATISVPGATTTKGS</sequence>
<dbReference type="Pfam" id="PF00227">
    <property type="entry name" value="Proteasome"/>
    <property type="match status" value="1"/>
</dbReference>
<dbReference type="OMA" id="WRTDKML"/>
<proteinExistence type="inferred from homology"/>
<dbReference type="PANTHER" id="PTHR32194:SF7">
    <property type="entry name" value="ATP-DEPENDENT PROTEASE SUBUNIT HSLV"/>
    <property type="match status" value="1"/>
</dbReference>
<dbReference type="EMBL" id="GL377650">
    <property type="protein sequence ID" value="EFJ10963.1"/>
    <property type="molecule type" value="Genomic_DNA"/>
</dbReference>
<dbReference type="PANTHER" id="PTHR32194">
    <property type="entry name" value="METALLOPROTEASE TLDD"/>
    <property type="match status" value="1"/>
</dbReference>
<organism evidence="6">
    <name type="scientific">Selaginella moellendorffii</name>
    <name type="common">Spikemoss</name>
    <dbReference type="NCBI Taxonomy" id="88036"/>
    <lineage>
        <taxon>Eukaryota</taxon>
        <taxon>Viridiplantae</taxon>
        <taxon>Streptophyta</taxon>
        <taxon>Embryophyta</taxon>
        <taxon>Tracheophyta</taxon>
        <taxon>Lycopodiopsida</taxon>
        <taxon>Selaginellales</taxon>
        <taxon>Selaginellaceae</taxon>
        <taxon>Selaginella</taxon>
    </lineage>
</organism>
<dbReference type="GO" id="GO:0005737">
    <property type="term" value="C:cytoplasm"/>
    <property type="evidence" value="ECO:0000318"/>
    <property type="project" value="GO_Central"/>
</dbReference>
<dbReference type="SUPFAM" id="SSF56235">
    <property type="entry name" value="N-terminal nucleophile aminohydrolases (Ntn hydrolases)"/>
    <property type="match status" value="1"/>
</dbReference>
<dbReference type="Proteomes" id="UP000001514">
    <property type="component" value="Unassembled WGS sequence"/>
</dbReference>
<dbReference type="Gene3D" id="3.60.20.10">
    <property type="entry name" value="Glutamine Phosphoribosylpyrophosphate, subunit 1, domain 1"/>
    <property type="match status" value="1"/>
</dbReference>
<dbReference type="NCBIfam" id="TIGR03692">
    <property type="entry name" value="ATP_dep_HslV"/>
    <property type="match status" value="1"/>
</dbReference>
<dbReference type="PROSITE" id="PS51476">
    <property type="entry name" value="PROTEASOME_BETA_2"/>
    <property type="match status" value="1"/>
</dbReference>
<dbReference type="GO" id="GO:0051603">
    <property type="term" value="P:proteolysis involved in protein catabolic process"/>
    <property type="evidence" value="ECO:0000318"/>
    <property type="project" value="GO_Central"/>
</dbReference>
<dbReference type="eggNOG" id="ENOG502RS9W">
    <property type="taxonomic scope" value="Eukaryota"/>
</dbReference>
<dbReference type="AlphaFoldDB" id="D8SX32"/>
<accession>D8SX32</accession>
<keyword evidence="4" id="KW-0378">Hydrolase</keyword>
<gene>
    <name evidence="5" type="ORF">SELMODRAFT_127041</name>
</gene>
<dbReference type="NCBIfam" id="NF003964">
    <property type="entry name" value="PRK05456.1"/>
    <property type="match status" value="1"/>
</dbReference>
<dbReference type="GO" id="GO:0005839">
    <property type="term" value="C:proteasome core complex"/>
    <property type="evidence" value="ECO:0007669"/>
    <property type="project" value="InterPro"/>
</dbReference>
<dbReference type="GO" id="GO:0009376">
    <property type="term" value="C:HslUV protease complex"/>
    <property type="evidence" value="ECO:0007669"/>
    <property type="project" value="InterPro"/>
</dbReference>
<evidence type="ECO:0008006" key="7">
    <source>
        <dbReference type="Google" id="ProtNLM"/>
    </source>
</evidence>
<comment type="similarity">
    <text evidence="1">Belongs to the peptidase T1B family. HslV subfamily.</text>
</comment>
<dbReference type="InterPro" id="IPR001353">
    <property type="entry name" value="Proteasome_sua/b"/>
</dbReference>
<keyword evidence="2" id="KW-0645">Protease</keyword>
<name>D8SX32_SELML</name>
<keyword evidence="6" id="KW-1185">Reference proteome</keyword>
<evidence type="ECO:0000256" key="2">
    <source>
        <dbReference type="ARBA" id="ARBA00022670"/>
    </source>
</evidence>
<dbReference type="KEGG" id="smo:SELMODRAFT_127041"/>
<dbReference type="CDD" id="cd01913">
    <property type="entry name" value="protease_HslV"/>
    <property type="match status" value="1"/>
</dbReference>
<evidence type="ECO:0000313" key="6">
    <source>
        <dbReference type="Proteomes" id="UP000001514"/>
    </source>
</evidence>
<dbReference type="InterPro" id="IPR023333">
    <property type="entry name" value="Proteasome_suB-type"/>
</dbReference>
<dbReference type="InterPro" id="IPR022281">
    <property type="entry name" value="ATP-dep_Prtase_HsIV_su"/>
</dbReference>
<evidence type="ECO:0000256" key="3">
    <source>
        <dbReference type="ARBA" id="ARBA00022698"/>
    </source>
</evidence>
<dbReference type="STRING" id="88036.D8SX32"/>
<dbReference type="InterPro" id="IPR029055">
    <property type="entry name" value="Ntn_hydrolases_N"/>
</dbReference>
<evidence type="ECO:0000313" key="5">
    <source>
        <dbReference type="EMBL" id="EFJ10963.1"/>
    </source>
</evidence>
<protein>
    <recommendedName>
        <fullName evidence="7">ATP-dependent protease subunit HslV</fullName>
    </recommendedName>
</protein>
<reference evidence="5 6" key="1">
    <citation type="journal article" date="2011" name="Science">
        <title>The Selaginella genome identifies genetic changes associated with the evolution of vascular plants.</title>
        <authorList>
            <person name="Banks J.A."/>
            <person name="Nishiyama T."/>
            <person name="Hasebe M."/>
            <person name="Bowman J.L."/>
            <person name="Gribskov M."/>
            <person name="dePamphilis C."/>
            <person name="Albert V.A."/>
            <person name="Aono N."/>
            <person name="Aoyama T."/>
            <person name="Ambrose B.A."/>
            <person name="Ashton N.W."/>
            <person name="Axtell M.J."/>
            <person name="Barker E."/>
            <person name="Barker M.S."/>
            <person name="Bennetzen J.L."/>
            <person name="Bonawitz N.D."/>
            <person name="Chapple C."/>
            <person name="Cheng C."/>
            <person name="Correa L.G."/>
            <person name="Dacre M."/>
            <person name="DeBarry J."/>
            <person name="Dreyer I."/>
            <person name="Elias M."/>
            <person name="Engstrom E.M."/>
            <person name="Estelle M."/>
            <person name="Feng L."/>
            <person name="Finet C."/>
            <person name="Floyd S.K."/>
            <person name="Frommer W.B."/>
            <person name="Fujita T."/>
            <person name="Gramzow L."/>
            <person name="Gutensohn M."/>
            <person name="Harholt J."/>
            <person name="Hattori M."/>
            <person name="Heyl A."/>
            <person name="Hirai T."/>
            <person name="Hiwatashi Y."/>
            <person name="Ishikawa M."/>
            <person name="Iwata M."/>
            <person name="Karol K.G."/>
            <person name="Koehler B."/>
            <person name="Kolukisaoglu U."/>
            <person name="Kubo M."/>
            <person name="Kurata T."/>
            <person name="Lalonde S."/>
            <person name="Li K."/>
            <person name="Li Y."/>
            <person name="Litt A."/>
            <person name="Lyons E."/>
            <person name="Manning G."/>
            <person name="Maruyama T."/>
            <person name="Michael T.P."/>
            <person name="Mikami K."/>
            <person name="Miyazaki S."/>
            <person name="Morinaga S."/>
            <person name="Murata T."/>
            <person name="Mueller-Roeber B."/>
            <person name="Nelson D.R."/>
            <person name="Obara M."/>
            <person name="Oguri Y."/>
            <person name="Olmstead R.G."/>
            <person name="Onodera N."/>
            <person name="Petersen B.L."/>
            <person name="Pils B."/>
            <person name="Prigge M."/>
            <person name="Rensing S.A."/>
            <person name="Riano-Pachon D.M."/>
            <person name="Roberts A.W."/>
            <person name="Sato Y."/>
            <person name="Scheller H.V."/>
            <person name="Schulz B."/>
            <person name="Schulz C."/>
            <person name="Shakirov E.V."/>
            <person name="Shibagaki N."/>
            <person name="Shinohara N."/>
            <person name="Shippen D.E."/>
            <person name="Soerensen I."/>
            <person name="Sotooka R."/>
            <person name="Sugimoto N."/>
            <person name="Sugita M."/>
            <person name="Sumikawa N."/>
            <person name="Tanurdzic M."/>
            <person name="Theissen G."/>
            <person name="Ulvskov P."/>
            <person name="Wakazuki S."/>
            <person name="Weng J.K."/>
            <person name="Willats W.W."/>
            <person name="Wipf D."/>
            <person name="Wolf P.G."/>
            <person name="Yang L."/>
            <person name="Zimmer A.D."/>
            <person name="Zhu Q."/>
            <person name="Mitros T."/>
            <person name="Hellsten U."/>
            <person name="Loque D."/>
            <person name="Otillar R."/>
            <person name="Salamov A."/>
            <person name="Schmutz J."/>
            <person name="Shapiro H."/>
            <person name="Lindquist E."/>
            <person name="Lucas S."/>
            <person name="Rokhsar D."/>
            <person name="Grigoriev I.V."/>
        </authorList>
    </citation>
    <scope>NUCLEOTIDE SEQUENCE [LARGE SCALE GENOMIC DNA]</scope>
</reference>